<dbReference type="InterPro" id="IPR014123">
    <property type="entry name" value="Superoxide_dismutase_Ni-type"/>
</dbReference>
<dbReference type="AlphaFoldDB" id="A0A812QSN3"/>
<keyword evidence="2" id="KW-1185">Reference proteome</keyword>
<dbReference type="SUPFAM" id="SSF109770">
    <property type="entry name" value="Nickel-containing superoxide dismutase, NiSOD"/>
    <property type="match status" value="1"/>
</dbReference>
<dbReference type="Proteomes" id="UP000649617">
    <property type="component" value="Unassembled WGS sequence"/>
</dbReference>
<dbReference type="GO" id="GO:0016151">
    <property type="term" value="F:nickel cation binding"/>
    <property type="evidence" value="ECO:0007669"/>
    <property type="project" value="InterPro"/>
</dbReference>
<evidence type="ECO:0000313" key="1">
    <source>
        <dbReference type="EMBL" id="CAE7401416.1"/>
    </source>
</evidence>
<sequence>MLSSVTRRLSMQAVRPTAALVPAGLRFHCQVPCGIFTDELRVQAMMEDASTIRKAVVQAQELHKAGALQDIHQMVRWIATKEDHAQKIMTTTADYFLAQKVKKADLSEDDYLKRLALHHDVMVAAMKAKQSSELGPVDTLDKAIEALAPIYKK</sequence>
<dbReference type="GO" id="GO:0004784">
    <property type="term" value="F:superoxide dismutase activity"/>
    <property type="evidence" value="ECO:0007669"/>
    <property type="project" value="InterPro"/>
</dbReference>
<comment type="caution">
    <text evidence="1">The sequence shown here is derived from an EMBL/GenBank/DDBJ whole genome shotgun (WGS) entry which is preliminary data.</text>
</comment>
<protein>
    <recommendedName>
        <fullName evidence="3">Superoxide dismutase</fullName>
    </recommendedName>
</protein>
<evidence type="ECO:0008006" key="3">
    <source>
        <dbReference type="Google" id="ProtNLM"/>
    </source>
</evidence>
<dbReference type="Pfam" id="PF09055">
    <property type="entry name" value="Sod_Ni"/>
    <property type="match status" value="1"/>
</dbReference>
<reference evidence="1" key="1">
    <citation type="submission" date="2021-02" db="EMBL/GenBank/DDBJ databases">
        <authorList>
            <person name="Dougan E. K."/>
            <person name="Rhodes N."/>
            <person name="Thang M."/>
            <person name="Chan C."/>
        </authorList>
    </citation>
    <scope>NUCLEOTIDE SEQUENCE</scope>
</reference>
<dbReference type="Gene3D" id="1.20.120.400">
    <property type="entry name" value="Nickel-containing superoxide dismutase"/>
    <property type="match status" value="1"/>
</dbReference>
<accession>A0A812QSN3</accession>
<name>A0A812QSN3_SYMPI</name>
<dbReference type="InterPro" id="IPR036502">
    <property type="entry name" value="NiSOD_sf"/>
</dbReference>
<organism evidence="1 2">
    <name type="scientific">Symbiodinium pilosum</name>
    <name type="common">Dinoflagellate</name>
    <dbReference type="NCBI Taxonomy" id="2952"/>
    <lineage>
        <taxon>Eukaryota</taxon>
        <taxon>Sar</taxon>
        <taxon>Alveolata</taxon>
        <taxon>Dinophyceae</taxon>
        <taxon>Suessiales</taxon>
        <taxon>Symbiodiniaceae</taxon>
        <taxon>Symbiodinium</taxon>
    </lineage>
</organism>
<dbReference type="EMBL" id="CAJNIZ010017668">
    <property type="protein sequence ID" value="CAE7401416.1"/>
    <property type="molecule type" value="Genomic_DNA"/>
</dbReference>
<proteinExistence type="predicted"/>
<evidence type="ECO:0000313" key="2">
    <source>
        <dbReference type="Proteomes" id="UP000649617"/>
    </source>
</evidence>
<gene>
    <name evidence="1" type="ORF">SPIL2461_LOCUS9904</name>
</gene>
<dbReference type="OrthoDB" id="430314at2759"/>